<dbReference type="OrthoDB" id="3647865at2759"/>
<dbReference type="EMBL" id="CP090170">
    <property type="protein sequence ID" value="UJO21099.1"/>
    <property type="molecule type" value="Genomic_DNA"/>
</dbReference>
<keyword evidence="2" id="KW-1185">Reference proteome</keyword>
<evidence type="ECO:0000313" key="2">
    <source>
        <dbReference type="Proteomes" id="UP000756132"/>
    </source>
</evidence>
<gene>
    <name evidence="1" type="ORF">CLAFUR5_11583</name>
</gene>
<dbReference type="GeneID" id="71991461"/>
<dbReference type="RefSeq" id="XP_047765465.1">
    <property type="nucleotide sequence ID" value="XM_047910731.1"/>
</dbReference>
<name>A0A9Q8USQ8_PASFU</name>
<dbReference type="AlphaFoldDB" id="A0A9Q8USQ8"/>
<evidence type="ECO:0000313" key="1">
    <source>
        <dbReference type="EMBL" id="UJO21099.1"/>
    </source>
</evidence>
<dbReference type="KEGG" id="ffu:CLAFUR5_11583"/>
<sequence>MADGDMYKATYNDKGLCKGDKITWQQVDEIEQQPPVVAPNGERSIWFVRILKYPSSTHPRSVNDEMRERARVLIANMASMIDTEFTDFDGEDDAPNGRSSAFEGPLPAHLHQHFRRGFRSINQINFKMLQDLEDVSQPEYHQLKLAATLVHEFAHAFQKAVNGKRREENSPIVEAGYDFVNEIFGGIVNLNSALFETCGRKWTKKKNLPPRSKMNGAPAIKIAVLQEWPSQIIAESYGECGRKIGLRCGWSVAVARVNALTSSYMQSVFTNSFWHAGRYSAAVLTDRSSPFWYIGHERQVVEGESRLVQKDWSLGDPVIHRYYGGGMVAASQWRPRGQEQEDLDILGDAMIMRPTRRMVGRKRREDK</sequence>
<organism evidence="1 2">
    <name type="scientific">Passalora fulva</name>
    <name type="common">Tomato leaf mold</name>
    <name type="synonym">Cladosporium fulvum</name>
    <dbReference type="NCBI Taxonomy" id="5499"/>
    <lineage>
        <taxon>Eukaryota</taxon>
        <taxon>Fungi</taxon>
        <taxon>Dikarya</taxon>
        <taxon>Ascomycota</taxon>
        <taxon>Pezizomycotina</taxon>
        <taxon>Dothideomycetes</taxon>
        <taxon>Dothideomycetidae</taxon>
        <taxon>Mycosphaerellales</taxon>
        <taxon>Mycosphaerellaceae</taxon>
        <taxon>Fulvia</taxon>
    </lineage>
</organism>
<protein>
    <submittedName>
        <fullName evidence="1">Uncharacterized protein</fullName>
    </submittedName>
</protein>
<reference evidence="1" key="1">
    <citation type="submission" date="2021-12" db="EMBL/GenBank/DDBJ databases">
        <authorList>
            <person name="Zaccaron A."/>
            <person name="Stergiopoulos I."/>
        </authorList>
    </citation>
    <scope>NUCLEOTIDE SEQUENCE</scope>
    <source>
        <strain evidence="1">Race5_Kim</strain>
    </source>
</reference>
<accession>A0A9Q8USQ8</accession>
<proteinExistence type="predicted"/>
<reference evidence="1" key="2">
    <citation type="journal article" date="2022" name="Microb. Genom.">
        <title>A chromosome-scale genome assembly of the tomato pathogen Cladosporium fulvum reveals a compartmentalized genome architecture and the presence of a dispensable chromosome.</title>
        <authorList>
            <person name="Zaccaron A.Z."/>
            <person name="Chen L.H."/>
            <person name="Samaras A."/>
            <person name="Stergiopoulos I."/>
        </authorList>
    </citation>
    <scope>NUCLEOTIDE SEQUENCE</scope>
    <source>
        <strain evidence="1">Race5_Kim</strain>
    </source>
</reference>
<dbReference type="Proteomes" id="UP000756132">
    <property type="component" value="Chromosome 8"/>
</dbReference>